<keyword evidence="3" id="KW-1185">Reference proteome</keyword>
<evidence type="ECO:0000259" key="1">
    <source>
        <dbReference type="PROSITE" id="PS51918"/>
    </source>
</evidence>
<keyword evidence="2" id="KW-0808">Transferase</keyword>
<dbReference type="PANTHER" id="PTHR42731">
    <property type="entry name" value="SLL1084 PROTEIN"/>
    <property type="match status" value="1"/>
</dbReference>
<dbReference type="SUPFAM" id="SSF102114">
    <property type="entry name" value="Radical SAM enzymes"/>
    <property type="match status" value="1"/>
</dbReference>
<dbReference type="GO" id="GO:0016740">
    <property type="term" value="F:transferase activity"/>
    <property type="evidence" value="ECO:0007669"/>
    <property type="project" value="UniProtKB-KW"/>
</dbReference>
<dbReference type="PANTHER" id="PTHR42731:SF1">
    <property type="entry name" value="RADICAL SAM DOMAIN PROTEIN"/>
    <property type="match status" value="1"/>
</dbReference>
<reference evidence="2 3" key="1">
    <citation type="submission" date="2014-04" db="EMBL/GenBank/DDBJ databases">
        <authorList>
            <person name="Hornung B.V."/>
        </authorList>
    </citation>
    <scope>NUCLEOTIDE SEQUENCE [LARGE SCALE GENOMIC DNA]</scope>
    <source>
        <strain evidence="2 3">CRIB</strain>
    </source>
</reference>
<evidence type="ECO:0000313" key="2">
    <source>
        <dbReference type="EMBL" id="CED93166.1"/>
    </source>
</evidence>
<proteinExistence type="predicted"/>
<accession>A0A1V1HYX5</accession>
<dbReference type="Pfam" id="PF19864">
    <property type="entry name" value="Radical_SAM_N2"/>
    <property type="match status" value="1"/>
</dbReference>
<sequence length="614" mass="70716">MNKVDLKKILKKVEKPARYLGNEINSIHKDTSDENLIRYAQCFPDLYEVGMSHLGSHILYDVINREEKIFCERVFAPAIDMENMMREKNIPLFALESREPITNFDVIAFSLQYELSYTNILNMLDLANVPILRTERKLDDPFILVGGPCAYNVEPMADFVDIVVLGEGEEVNVEILNAYKKWKKNKTTREDFLYQISSIEGVYIPSFYDVTYNDDNTVKEVVPNRENIPSKPHKRIIKDVENVPYPEKLIVPFIDTVHNRVVLELFRGCTRGCRFCQAGMIYRPIREKSVDRLKEIVDKLVKSTGYDEISLSSLSTSDYSKLSELTDYLVDEYTSNNIGISLPSLRLDNFSMEIAEKIQQVRKSGLTFAPEAGTQRLRDVINKGVSEQDLQNATKKAFEMGWNSVKLYFMIGLPTETYDDLDGIAKLAYDVIDTYREVHNGKLKKSFGVTVSTSTFVPKPFTPFQWHGQDTTEEVVEKQRHLIKKLKNKDIKYNYHDSKTSLMEAVIARGDRRIGKVIYDAFKAGAKFDGWSEYFNLDTWKEAMEKNNLSIDFYANRERSYDEVFPWDHIDVGVSKKFLVRENEKAKNDTVTPDCRHKCNACGINAHDIGRGMC</sequence>
<dbReference type="Gene3D" id="3.80.30.20">
    <property type="entry name" value="tm_1862 like domain"/>
    <property type="match status" value="1"/>
</dbReference>
<dbReference type="EMBL" id="LN555523">
    <property type="protein sequence ID" value="CED93166.1"/>
    <property type="molecule type" value="Genomic_DNA"/>
</dbReference>
<evidence type="ECO:0000313" key="3">
    <source>
        <dbReference type="Proteomes" id="UP000245622"/>
    </source>
</evidence>
<dbReference type="InterPro" id="IPR058240">
    <property type="entry name" value="rSAM_sf"/>
</dbReference>
<protein>
    <submittedName>
        <fullName evidence="2">Radical SAM domain protein</fullName>
        <ecNumber evidence="2">2.-.-.-</ecNumber>
    </submittedName>
</protein>
<dbReference type="InterPro" id="IPR045784">
    <property type="entry name" value="Radical_SAM_N2"/>
</dbReference>
<dbReference type="NCBIfam" id="TIGR03960">
    <property type="entry name" value="rSAM_fuse_unch"/>
    <property type="match status" value="1"/>
</dbReference>
<dbReference type="RefSeq" id="WP_180702909.1">
    <property type="nucleotide sequence ID" value="NZ_JAVSGX010000001.1"/>
</dbReference>
<dbReference type="Gene3D" id="3.40.50.280">
    <property type="entry name" value="Cobalamin-binding domain"/>
    <property type="match status" value="1"/>
</dbReference>
<dbReference type="PROSITE" id="PS51918">
    <property type="entry name" value="RADICAL_SAM"/>
    <property type="match status" value="1"/>
</dbReference>
<dbReference type="InterPro" id="IPR023404">
    <property type="entry name" value="rSAM_horseshoe"/>
</dbReference>
<organism evidence="2 3">
    <name type="scientific">Romboutsia ilealis</name>
    <dbReference type="NCBI Taxonomy" id="1115758"/>
    <lineage>
        <taxon>Bacteria</taxon>
        <taxon>Bacillati</taxon>
        <taxon>Bacillota</taxon>
        <taxon>Clostridia</taxon>
        <taxon>Peptostreptococcales</taxon>
        <taxon>Peptostreptococcaceae</taxon>
        <taxon>Romboutsia</taxon>
    </lineage>
</organism>
<dbReference type="InterPro" id="IPR023862">
    <property type="entry name" value="CHP03960_rSAM"/>
</dbReference>
<dbReference type="InterPro" id="IPR006638">
    <property type="entry name" value="Elp3/MiaA/NifB-like_rSAM"/>
</dbReference>
<dbReference type="GO" id="GO:0051536">
    <property type="term" value="F:iron-sulfur cluster binding"/>
    <property type="evidence" value="ECO:0007669"/>
    <property type="project" value="InterPro"/>
</dbReference>
<name>A0A1V1HYX5_9FIRM</name>
<dbReference type="KEGG" id="ril:CRIB_410"/>
<dbReference type="Pfam" id="PF04055">
    <property type="entry name" value="Radical_SAM"/>
    <property type="match status" value="1"/>
</dbReference>
<dbReference type="CDD" id="cd01335">
    <property type="entry name" value="Radical_SAM"/>
    <property type="match status" value="1"/>
</dbReference>
<dbReference type="Proteomes" id="UP000245622">
    <property type="component" value="Chromosome 1"/>
</dbReference>
<dbReference type="SFLD" id="SFLDS00029">
    <property type="entry name" value="Radical_SAM"/>
    <property type="match status" value="1"/>
</dbReference>
<dbReference type="AlphaFoldDB" id="A0A1V1HYX5"/>
<dbReference type="SMART" id="SM00729">
    <property type="entry name" value="Elp3"/>
    <property type="match status" value="1"/>
</dbReference>
<dbReference type="EC" id="2.-.-.-" evidence="2"/>
<dbReference type="GeneID" id="82204597"/>
<dbReference type="SFLD" id="SFLDG01082">
    <property type="entry name" value="B12-binding_domain_containing"/>
    <property type="match status" value="1"/>
</dbReference>
<feature type="domain" description="Radical SAM core" evidence="1">
    <location>
        <begin position="255"/>
        <end position="492"/>
    </location>
</feature>
<gene>
    <name evidence="2" type="ORF">CRIB_410</name>
</gene>
<dbReference type="InterPro" id="IPR007197">
    <property type="entry name" value="rSAM"/>
</dbReference>